<feature type="transmembrane region" description="Helical" evidence="1">
    <location>
        <begin position="115"/>
        <end position="133"/>
    </location>
</feature>
<dbReference type="OrthoDB" id="1425700at2"/>
<feature type="transmembrane region" description="Helical" evidence="1">
    <location>
        <begin position="88"/>
        <end position="103"/>
    </location>
</feature>
<dbReference type="KEGG" id="sedi:EBB79_04175"/>
<organism evidence="2 3">
    <name type="scientific">Parasedimentitalea marina</name>
    <dbReference type="NCBI Taxonomy" id="2483033"/>
    <lineage>
        <taxon>Bacteria</taxon>
        <taxon>Pseudomonadati</taxon>
        <taxon>Pseudomonadota</taxon>
        <taxon>Alphaproteobacteria</taxon>
        <taxon>Rhodobacterales</taxon>
        <taxon>Paracoccaceae</taxon>
        <taxon>Parasedimentitalea</taxon>
    </lineage>
</organism>
<name>A0A3T0MZG6_9RHOB</name>
<feature type="transmembrane region" description="Helical" evidence="1">
    <location>
        <begin position="154"/>
        <end position="177"/>
    </location>
</feature>
<feature type="transmembrane region" description="Helical" evidence="1">
    <location>
        <begin position="197"/>
        <end position="216"/>
    </location>
</feature>
<feature type="transmembrane region" description="Helical" evidence="1">
    <location>
        <begin position="63"/>
        <end position="81"/>
    </location>
</feature>
<accession>A0A3T0MZG6</accession>
<keyword evidence="1" id="KW-1133">Transmembrane helix</keyword>
<dbReference type="EMBL" id="CP033219">
    <property type="protein sequence ID" value="AZV77166.1"/>
    <property type="molecule type" value="Genomic_DNA"/>
</dbReference>
<evidence type="ECO:0000256" key="1">
    <source>
        <dbReference type="SAM" id="Phobius"/>
    </source>
</evidence>
<feature type="transmembrane region" description="Helical" evidence="1">
    <location>
        <begin position="21"/>
        <end position="43"/>
    </location>
</feature>
<reference evidence="2 3" key="1">
    <citation type="submission" date="2018-10" db="EMBL/GenBank/DDBJ databases">
        <title>Parasedimentitalea marina sp. nov., a psychrophilic bacterium isolated from deep seawater of the New Britain Trench.</title>
        <authorList>
            <person name="Cao J."/>
        </authorList>
    </citation>
    <scope>NUCLEOTIDE SEQUENCE [LARGE SCALE GENOMIC DNA]</scope>
    <source>
        <strain evidence="2 3">W43</strain>
    </source>
</reference>
<evidence type="ECO:0000313" key="3">
    <source>
        <dbReference type="Proteomes" id="UP000283063"/>
    </source>
</evidence>
<dbReference type="RefSeq" id="WP_127747713.1">
    <property type="nucleotide sequence ID" value="NZ_CP033219.1"/>
</dbReference>
<keyword evidence="1" id="KW-0812">Transmembrane</keyword>
<proteinExistence type="predicted"/>
<keyword evidence="3" id="KW-1185">Reference proteome</keyword>
<dbReference type="Proteomes" id="UP000283063">
    <property type="component" value="Chromosome"/>
</dbReference>
<sequence length="227" mass="25369">MAIGKLLKDRKTGDSSSDHAHRLLFVMAELIFLVILLAVANISIFVDATILQNSLSERSISQYLQSSIILVSSTIFALGAVKYPNKRGYLALVAALFTCMFIRENDSLFDNIRHGFWVVPVLCVLIVSGWFTARNRDTVTEPFLYHLEGRHSTLVYAGFIIVVVFSRLFGTGSFWEAVMGNNYNSSYKSIIQEGLELLGYVLILHGSCMSFLGRFGDHIAGTQRSRE</sequence>
<protein>
    <submittedName>
        <fullName evidence="2">Uncharacterized protein</fullName>
    </submittedName>
</protein>
<gene>
    <name evidence="2" type="ORF">EBB79_04175</name>
</gene>
<dbReference type="AlphaFoldDB" id="A0A3T0MZG6"/>
<keyword evidence="1" id="KW-0472">Membrane</keyword>
<evidence type="ECO:0000313" key="2">
    <source>
        <dbReference type="EMBL" id="AZV77166.1"/>
    </source>
</evidence>